<keyword evidence="1" id="KW-0677">Repeat</keyword>
<protein>
    <recommendedName>
        <fullName evidence="2">Disease resistance R13L4/SHOC-2-like LRR domain-containing protein</fullName>
    </recommendedName>
</protein>
<organism evidence="3 4">
    <name type="scientific">Cinchona calisaya</name>
    <dbReference type="NCBI Taxonomy" id="153742"/>
    <lineage>
        <taxon>Eukaryota</taxon>
        <taxon>Viridiplantae</taxon>
        <taxon>Streptophyta</taxon>
        <taxon>Embryophyta</taxon>
        <taxon>Tracheophyta</taxon>
        <taxon>Spermatophyta</taxon>
        <taxon>Magnoliopsida</taxon>
        <taxon>eudicotyledons</taxon>
        <taxon>Gunneridae</taxon>
        <taxon>Pentapetalae</taxon>
        <taxon>asterids</taxon>
        <taxon>lamiids</taxon>
        <taxon>Gentianales</taxon>
        <taxon>Rubiaceae</taxon>
        <taxon>Cinchonoideae</taxon>
        <taxon>Cinchoneae</taxon>
        <taxon>Cinchona</taxon>
    </lineage>
</organism>
<dbReference type="Gene3D" id="3.80.10.10">
    <property type="entry name" value="Ribonuclease Inhibitor"/>
    <property type="match status" value="2"/>
</dbReference>
<keyword evidence="4" id="KW-1185">Reference proteome</keyword>
<name>A0ABD2Y3V0_9GENT</name>
<evidence type="ECO:0000259" key="2">
    <source>
        <dbReference type="Pfam" id="PF23598"/>
    </source>
</evidence>
<dbReference type="InterPro" id="IPR055414">
    <property type="entry name" value="LRR_R13L4/SHOC2-like"/>
</dbReference>
<gene>
    <name evidence="3" type="ORF">ACH5RR_036237</name>
</gene>
<reference evidence="3 4" key="1">
    <citation type="submission" date="2024-11" db="EMBL/GenBank/DDBJ databases">
        <title>A near-complete genome assembly of Cinchona calisaya.</title>
        <authorList>
            <person name="Lian D.C."/>
            <person name="Zhao X.W."/>
            <person name="Wei L."/>
        </authorList>
    </citation>
    <scope>NUCLEOTIDE SEQUENCE [LARGE SCALE GENOMIC DNA]</scope>
    <source>
        <tissue evidence="3">Nenye</tissue>
    </source>
</reference>
<evidence type="ECO:0000256" key="1">
    <source>
        <dbReference type="ARBA" id="ARBA00022737"/>
    </source>
</evidence>
<dbReference type="AlphaFoldDB" id="A0ABD2Y3V0"/>
<evidence type="ECO:0000313" key="3">
    <source>
        <dbReference type="EMBL" id="KAL3501788.1"/>
    </source>
</evidence>
<proteinExistence type="predicted"/>
<dbReference type="Proteomes" id="UP001630127">
    <property type="component" value="Unassembled WGS sequence"/>
</dbReference>
<dbReference type="PANTHER" id="PTHR15140:SF37">
    <property type="entry name" value="UBIQUITIN-LIKE DOMAIN-CONTAINING PROTEIN"/>
    <property type="match status" value="1"/>
</dbReference>
<dbReference type="EMBL" id="JBJUIK010000015">
    <property type="protein sequence ID" value="KAL3501788.1"/>
    <property type="molecule type" value="Genomic_DNA"/>
</dbReference>
<dbReference type="Pfam" id="PF23598">
    <property type="entry name" value="LRR_14"/>
    <property type="match status" value="1"/>
</dbReference>
<feature type="domain" description="Disease resistance R13L4/SHOC-2-like LRR" evidence="2">
    <location>
        <begin position="305"/>
        <end position="630"/>
    </location>
</feature>
<dbReference type="SUPFAM" id="SSF52058">
    <property type="entry name" value="L domain-like"/>
    <property type="match status" value="1"/>
</dbReference>
<evidence type="ECO:0000313" key="4">
    <source>
        <dbReference type="Proteomes" id="UP001630127"/>
    </source>
</evidence>
<accession>A0ABD2Y3V0</accession>
<dbReference type="PANTHER" id="PTHR15140">
    <property type="entry name" value="TUBULIN-SPECIFIC CHAPERONE E"/>
    <property type="match status" value="1"/>
</dbReference>
<comment type="caution">
    <text evidence="3">The sequence shown here is derived from an EMBL/GenBank/DDBJ whole genome shotgun (WGS) entry which is preliminary data.</text>
</comment>
<dbReference type="InterPro" id="IPR032675">
    <property type="entry name" value="LRR_dom_sf"/>
</dbReference>
<sequence length="650" mass="75478">MAYVAIASLLQNLEYLLQFPCIILQVKKMQAKTFRDKAFPVMWFLNTNLIYPKDDLEILQKYIENLSLPIAKYVKAVNCNDEVVSQIFEITKSVFGIYRGSQWVSEKVLEMLEQASQISEQVNFIESELNRFIEQTRTKWKTTPCLVVEEVLDILLASHFLMQEITFFHEVIMQTMVLCQNLRFFMTLLGESSNKCHDPQVLRSLENVADRARNFVEDCMIDNPIESEMKYFLDVVNNIATYSLARETNLEKVVKDIFVGQEGVSQYLFQTLEEIHYLKGEIRKRRLSFQLNSDGDVHLAPPYPHLRSFLCFTLGSDFVPDIFFSSLQFKLLRVLDMFFLHFDSFPSQVLELTNLRHLALYVTYRLPISISKLLKLQTLIIHGPWNSRKVEEIQTLSLEYWNMPQLRHLYITVASCLSDPSLKTYILLKQYSKIKPEAARDLQTLSTISFASCKCEIFCAMPHLKKLAICETKQDYSRDSSSDCLNNLIFLQELETLKCSFYLERKRAWRILSWNAIPSGLKQLTLSQSYLPWKNMTFVAKLPNLEVLKLKSYAFQGPEWVPTEAGFCSLKHLLIEESDLVIWEATSNDFPRLQYLILKSCKMLLEIPYSVGAISALQRIELHYCSKSSEISAKNIQDQIDGLDIMIRSD</sequence>